<keyword evidence="3" id="KW-0812">Transmembrane</keyword>
<dbReference type="GO" id="GO:0006511">
    <property type="term" value="P:ubiquitin-dependent protein catabolic process"/>
    <property type="evidence" value="ECO:0007669"/>
    <property type="project" value="TreeGrafter"/>
</dbReference>
<protein>
    <recommendedName>
        <fullName evidence="4">RING-type domain-containing protein</fullName>
    </recommendedName>
</protein>
<dbReference type="AlphaFoldDB" id="A0A6A6WYQ4"/>
<reference evidence="5" key="1">
    <citation type="journal article" date="2020" name="Stud. Mycol.">
        <title>101 Dothideomycetes genomes: a test case for predicting lifestyles and emergence of pathogens.</title>
        <authorList>
            <person name="Haridas S."/>
            <person name="Albert R."/>
            <person name="Binder M."/>
            <person name="Bloem J."/>
            <person name="Labutti K."/>
            <person name="Salamov A."/>
            <person name="Andreopoulos B."/>
            <person name="Baker S."/>
            <person name="Barry K."/>
            <person name="Bills G."/>
            <person name="Bluhm B."/>
            <person name="Cannon C."/>
            <person name="Castanera R."/>
            <person name="Culley D."/>
            <person name="Daum C."/>
            <person name="Ezra D."/>
            <person name="Gonzalez J."/>
            <person name="Henrissat B."/>
            <person name="Kuo A."/>
            <person name="Liang C."/>
            <person name="Lipzen A."/>
            <person name="Lutzoni F."/>
            <person name="Magnuson J."/>
            <person name="Mondo S."/>
            <person name="Nolan M."/>
            <person name="Ohm R."/>
            <person name="Pangilinan J."/>
            <person name="Park H.-J."/>
            <person name="Ramirez L."/>
            <person name="Alfaro M."/>
            <person name="Sun H."/>
            <person name="Tritt A."/>
            <person name="Yoshinaga Y."/>
            <person name="Zwiers L.-H."/>
            <person name="Turgeon B."/>
            <person name="Goodwin S."/>
            <person name="Spatafora J."/>
            <person name="Crous P."/>
            <person name="Grigoriev I."/>
        </authorList>
    </citation>
    <scope>NUCLEOTIDE SEQUENCE</scope>
    <source>
        <strain evidence="5">CBS 109.77</strain>
    </source>
</reference>
<dbReference type="OrthoDB" id="21204at2759"/>
<evidence type="ECO:0000313" key="6">
    <source>
        <dbReference type="Proteomes" id="UP000799757"/>
    </source>
</evidence>
<feature type="compositionally biased region" description="Low complexity" evidence="2">
    <location>
        <begin position="423"/>
        <end position="448"/>
    </location>
</feature>
<organism evidence="5 6">
    <name type="scientific">Melanomma pulvis-pyrius CBS 109.77</name>
    <dbReference type="NCBI Taxonomy" id="1314802"/>
    <lineage>
        <taxon>Eukaryota</taxon>
        <taxon>Fungi</taxon>
        <taxon>Dikarya</taxon>
        <taxon>Ascomycota</taxon>
        <taxon>Pezizomycotina</taxon>
        <taxon>Dothideomycetes</taxon>
        <taxon>Pleosporomycetidae</taxon>
        <taxon>Pleosporales</taxon>
        <taxon>Melanommataceae</taxon>
        <taxon>Melanomma</taxon>
    </lineage>
</organism>
<feature type="region of interest" description="Disordered" evidence="2">
    <location>
        <begin position="423"/>
        <end position="455"/>
    </location>
</feature>
<dbReference type="CDD" id="cd16454">
    <property type="entry name" value="RING-H2_PA-TM-RING"/>
    <property type="match status" value="1"/>
</dbReference>
<dbReference type="Proteomes" id="UP000799757">
    <property type="component" value="Unassembled WGS sequence"/>
</dbReference>
<dbReference type="SUPFAM" id="SSF57850">
    <property type="entry name" value="RING/U-box"/>
    <property type="match status" value="1"/>
</dbReference>
<feature type="region of interest" description="Disordered" evidence="2">
    <location>
        <begin position="507"/>
        <end position="526"/>
    </location>
</feature>
<keyword evidence="3" id="KW-1133">Transmembrane helix</keyword>
<accession>A0A6A6WYQ4</accession>
<dbReference type="EMBL" id="MU002154">
    <property type="protein sequence ID" value="KAF2789216.1"/>
    <property type="molecule type" value="Genomic_DNA"/>
</dbReference>
<name>A0A6A6WYQ4_9PLEO</name>
<dbReference type="Pfam" id="PF13639">
    <property type="entry name" value="zf-RING_2"/>
    <property type="match status" value="1"/>
</dbReference>
<evidence type="ECO:0000256" key="2">
    <source>
        <dbReference type="SAM" id="MobiDB-lite"/>
    </source>
</evidence>
<gene>
    <name evidence="5" type="ORF">K505DRAFT_97061</name>
</gene>
<feature type="region of interest" description="Disordered" evidence="2">
    <location>
        <begin position="292"/>
        <end position="343"/>
    </location>
</feature>
<dbReference type="PANTHER" id="PTHR22765">
    <property type="entry name" value="RING FINGER AND PROTEASE ASSOCIATED DOMAIN-CONTAINING"/>
    <property type="match status" value="1"/>
</dbReference>
<dbReference type="InterPro" id="IPR013083">
    <property type="entry name" value="Znf_RING/FYVE/PHD"/>
</dbReference>
<dbReference type="InterPro" id="IPR001841">
    <property type="entry name" value="Znf_RING"/>
</dbReference>
<dbReference type="PROSITE" id="PS50089">
    <property type="entry name" value="ZF_RING_2"/>
    <property type="match status" value="1"/>
</dbReference>
<evidence type="ECO:0000259" key="4">
    <source>
        <dbReference type="PROSITE" id="PS50089"/>
    </source>
</evidence>
<keyword evidence="3" id="KW-0472">Membrane</keyword>
<keyword evidence="1" id="KW-0479">Metal-binding</keyword>
<feature type="region of interest" description="Disordered" evidence="2">
    <location>
        <begin position="538"/>
        <end position="559"/>
    </location>
</feature>
<dbReference type="PANTHER" id="PTHR22765:SF416">
    <property type="entry name" value="E3 UBIQUITIN-PROTEIN LIGASE GODZILLA"/>
    <property type="match status" value="1"/>
</dbReference>
<evidence type="ECO:0000256" key="3">
    <source>
        <dbReference type="SAM" id="Phobius"/>
    </source>
</evidence>
<keyword evidence="1" id="KW-0863">Zinc-finger</keyword>
<feature type="transmembrane region" description="Helical" evidence="3">
    <location>
        <begin position="219"/>
        <end position="244"/>
    </location>
</feature>
<dbReference type="InterPro" id="IPR051826">
    <property type="entry name" value="E3_ubiquitin-ligase_domain"/>
</dbReference>
<dbReference type="GO" id="GO:0008270">
    <property type="term" value="F:zinc ion binding"/>
    <property type="evidence" value="ECO:0007669"/>
    <property type="project" value="UniProtKB-KW"/>
</dbReference>
<proteinExistence type="predicted"/>
<dbReference type="Gene3D" id="3.30.40.10">
    <property type="entry name" value="Zinc/RING finger domain, C3HC4 (zinc finger)"/>
    <property type="match status" value="1"/>
</dbReference>
<keyword evidence="6" id="KW-1185">Reference proteome</keyword>
<evidence type="ECO:0000256" key="1">
    <source>
        <dbReference type="PROSITE-ProRule" id="PRU00175"/>
    </source>
</evidence>
<sequence>MTAQSIGIFTIAFPDPYTISYENDKFATLSSNVSFQYPITSNIQTLSTKNVERGNDPYGILFVPDLQSDLCKKNEGAFVPANATRQNNLPRDTEYALVAFAPWFSPDCMKEYFAAARTDPAVKSFLVYQPGTSLSMPPVMNDPSWGLGDGGSWKSANNFPTYALSSISGSIIVDQLSKYSGNITDAPHGHELASLFNPTDYVRLWATVNTESGSQLPSLWVFLVIVLGLLIIIIGSTSFCMHVIQRRRRNNLRQRVVNGEIDLEAIGVKRLTVPREYLEKLPLYTYSAGPNDQGLEKAHQDAPAQAENIPSPTIEGGTGLKSTPLTRPSSAPPLAAPSHGTSPAFSQPTCPICLDDFESNESQVRELPCQHIFHADCIDTFLISNSSLCPMCKKSVLPSGYCPATITNLMVRRERNIRRIRARSGAVGASAATPTQPSSVSASRPPRAFGSLGSRLGQTSIGRRVFSAPERTQSRPLDIEMSGANPAPSPAVNVIGSPPAPEISPAAVQPPPNNAEECTEPSAPNRREWARQRALAMLGNRHVPEEGEDEEPRRPLWRRGLRRVFPGFR</sequence>
<dbReference type="SMART" id="SM00184">
    <property type="entry name" value="RING"/>
    <property type="match status" value="1"/>
</dbReference>
<dbReference type="GO" id="GO:0061630">
    <property type="term" value="F:ubiquitin protein ligase activity"/>
    <property type="evidence" value="ECO:0007669"/>
    <property type="project" value="TreeGrafter"/>
</dbReference>
<evidence type="ECO:0000313" key="5">
    <source>
        <dbReference type="EMBL" id="KAF2789216.1"/>
    </source>
</evidence>
<dbReference type="GO" id="GO:0005737">
    <property type="term" value="C:cytoplasm"/>
    <property type="evidence" value="ECO:0007669"/>
    <property type="project" value="TreeGrafter"/>
</dbReference>
<keyword evidence="1" id="KW-0862">Zinc</keyword>
<feature type="domain" description="RING-type" evidence="4">
    <location>
        <begin position="350"/>
        <end position="393"/>
    </location>
</feature>